<dbReference type="PANTHER" id="PTHR30619:SF1">
    <property type="entry name" value="RECOMBINATION PROTEIN 2"/>
    <property type="match status" value="1"/>
</dbReference>
<dbReference type="Pfam" id="PF03772">
    <property type="entry name" value="Competence"/>
    <property type="match status" value="1"/>
</dbReference>
<evidence type="ECO:0000259" key="8">
    <source>
        <dbReference type="Pfam" id="PF13567"/>
    </source>
</evidence>
<proteinExistence type="predicted"/>
<feature type="transmembrane region" description="Helical" evidence="6">
    <location>
        <begin position="406"/>
        <end position="426"/>
    </location>
</feature>
<organism evidence="9 10">
    <name type="scientific">Pedobacter quisquiliarum</name>
    <dbReference type="NCBI Taxonomy" id="1834438"/>
    <lineage>
        <taxon>Bacteria</taxon>
        <taxon>Pseudomonadati</taxon>
        <taxon>Bacteroidota</taxon>
        <taxon>Sphingobacteriia</taxon>
        <taxon>Sphingobacteriales</taxon>
        <taxon>Sphingobacteriaceae</taxon>
        <taxon>Pedobacter</taxon>
    </lineage>
</organism>
<evidence type="ECO:0000256" key="1">
    <source>
        <dbReference type="ARBA" id="ARBA00004651"/>
    </source>
</evidence>
<evidence type="ECO:0000256" key="3">
    <source>
        <dbReference type="ARBA" id="ARBA00022692"/>
    </source>
</evidence>
<dbReference type="InterPro" id="IPR025405">
    <property type="entry name" value="DUF4131"/>
</dbReference>
<feature type="domain" description="DUF4131" evidence="8">
    <location>
        <begin position="38"/>
        <end position="208"/>
    </location>
</feature>
<feature type="transmembrane region" description="Helical" evidence="6">
    <location>
        <begin position="498"/>
        <end position="515"/>
    </location>
</feature>
<evidence type="ECO:0000313" key="9">
    <source>
        <dbReference type="EMBL" id="GGC65543.1"/>
    </source>
</evidence>
<dbReference type="AlphaFoldDB" id="A0A916UBC9"/>
<feature type="transmembrane region" description="Helical" evidence="6">
    <location>
        <begin position="62"/>
        <end position="81"/>
    </location>
</feature>
<feature type="transmembrane region" description="Helical" evidence="6">
    <location>
        <begin position="350"/>
        <end position="369"/>
    </location>
</feature>
<evidence type="ECO:0000256" key="2">
    <source>
        <dbReference type="ARBA" id="ARBA00022475"/>
    </source>
</evidence>
<comment type="subcellular location">
    <subcellularLocation>
        <location evidence="1">Cell membrane</location>
        <topology evidence="1">Multi-pass membrane protein</topology>
    </subcellularLocation>
</comment>
<feature type="transmembrane region" description="Helical" evidence="6">
    <location>
        <begin position="375"/>
        <end position="394"/>
    </location>
</feature>
<accession>A0A916UBC9</accession>
<protein>
    <submittedName>
        <fullName evidence="9">Competence protein</fullName>
    </submittedName>
</protein>
<feature type="transmembrane region" description="Helical" evidence="6">
    <location>
        <begin position="432"/>
        <end position="457"/>
    </location>
</feature>
<keyword evidence="10" id="KW-1185">Reference proteome</keyword>
<dbReference type="InterPro" id="IPR052159">
    <property type="entry name" value="Competence_DNA_uptake"/>
</dbReference>
<dbReference type="PANTHER" id="PTHR30619">
    <property type="entry name" value="DNA INTERNALIZATION/COMPETENCE PROTEIN COMEC/REC2"/>
    <property type="match status" value="1"/>
</dbReference>
<evidence type="ECO:0000256" key="4">
    <source>
        <dbReference type="ARBA" id="ARBA00022989"/>
    </source>
</evidence>
<keyword evidence="3 6" id="KW-0812">Transmembrane</keyword>
<keyword evidence="2" id="KW-1003">Cell membrane</keyword>
<dbReference type="EMBL" id="BMIL01000006">
    <property type="protein sequence ID" value="GGC65543.1"/>
    <property type="molecule type" value="Genomic_DNA"/>
</dbReference>
<dbReference type="Pfam" id="PF13567">
    <property type="entry name" value="DUF4131"/>
    <property type="match status" value="1"/>
</dbReference>
<name>A0A916UBC9_9SPHI</name>
<evidence type="ECO:0000313" key="10">
    <source>
        <dbReference type="Proteomes" id="UP000651668"/>
    </source>
</evidence>
<feature type="transmembrane region" description="Helical" evidence="6">
    <location>
        <begin position="32"/>
        <end position="53"/>
    </location>
</feature>
<feature type="domain" description="ComEC/Rec2-related protein" evidence="7">
    <location>
        <begin position="250"/>
        <end position="515"/>
    </location>
</feature>
<dbReference type="Proteomes" id="UP000651668">
    <property type="component" value="Unassembled WGS sequence"/>
</dbReference>
<comment type="caution">
    <text evidence="9">The sequence shown here is derived from an EMBL/GenBank/DDBJ whole genome shotgun (WGS) entry which is preliminary data.</text>
</comment>
<reference evidence="9" key="1">
    <citation type="journal article" date="2014" name="Int. J. Syst. Evol. Microbiol.">
        <title>Complete genome sequence of Corynebacterium casei LMG S-19264T (=DSM 44701T), isolated from a smear-ripened cheese.</title>
        <authorList>
            <consortium name="US DOE Joint Genome Institute (JGI-PGF)"/>
            <person name="Walter F."/>
            <person name="Albersmeier A."/>
            <person name="Kalinowski J."/>
            <person name="Ruckert C."/>
        </authorList>
    </citation>
    <scope>NUCLEOTIDE SEQUENCE</scope>
    <source>
        <strain evidence="9">CGMCC 1.15343</strain>
    </source>
</reference>
<dbReference type="RefSeq" id="WP_188626655.1">
    <property type="nucleotide sequence ID" value="NZ_BMIL01000006.1"/>
</dbReference>
<feature type="transmembrane region" description="Helical" evidence="6">
    <location>
        <begin position="7"/>
        <end position="26"/>
    </location>
</feature>
<sequence>MINSAELVFVRLLIPLVAGIICFSGGLPPSGYLMMGCMAAAMLIGLGFTGCYFKHLKKKHRIFVSGGFYLFCFLLGGWLSAANHQLRQESHFSHLESSYLKVQISDEPQVKNNIIRLRTKVIQSITGAQMRKVSGQLLLSVQLDTKRAESMEQQTIEAKQRFSYGDQLYVPANYVDITEPRNPYEFDIQRWYRRQNFYHQLFVQEDEVLADREGMGNPIIAWALRLREQQVQLFRRLIRDDEANAVASTLILGYRADLSEETLMAYSKTGTIHALSVSGMHVALIYVIINFMLSFLNRWPAGRIAKLIIAVGLIWMYAIIAGLAPSVLRSAIMLTIFILGSTFNRSLNNYNLLCFSAFIMLLFNPYALYDVGFQLSYLSVFGLIFLQPLIYAWFHFDNYVADKLWSFIALSSAAQIATFPLAVYYFHQFPVYFLLSNLFILLPVTAIMYVGLVILICRLEFPGPAFEWLISFTNQGLKWIADLPWASRSGIWIDEKELLLLSVALVSGCMALLYYNKRLLYVSIVTISLLFLSFSYNYYQTKQQTQIIFFSLRNHAATAFIHQDRAWLWTTLPANSKAFRSFVNPALEQSGVTQVTYLDLHKPFSSAPIQLRDHQIVFAGYKMLLADTCFNGKTLSHQLKVNTINLSLHTKVNLEQLLTNCKAEQLIIDGSISSYRTKGFENAAHNYDLPVYNLKIKKAYLVNLTQ</sequence>
<dbReference type="InterPro" id="IPR004477">
    <property type="entry name" value="ComEC_N"/>
</dbReference>
<feature type="transmembrane region" description="Helical" evidence="6">
    <location>
        <begin position="304"/>
        <end position="320"/>
    </location>
</feature>
<dbReference type="NCBIfam" id="TIGR00360">
    <property type="entry name" value="ComEC_N-term"/>
    <property type="match status" value="1"/>
</dbReference>
<keyword evidence="4 6" id="KW-1133">Transmembrane helix</keyword>
<gene>
    <name evidence="9" type="ORF">GCM10011387_18940</name>
</gene>
<reference evidence="9" key="2">
    <citation type="submission" date="2020-09" db="EMBL/GenBank/DDBJ databases">
        <authorList>
            <person name="Sun Q."/>
            <person name="Zhou Y."/>
        </authorList>
    </citation>
    <scope>NUCLEOTIDE SEQUENCE</scope>
    <source>
        <strain evidence="9">CGMCC 1.15343</strain>
    </source>
</reference>
<evidence type="ECO:0000256" key="5">
    <source>
        <dbReference type="ARBA" id="ARBA00023136"/>
    </source>
</evidence>
<dbReference type="GO" id="GO:0005886">
    <property type="term" value="C:plasma membrane"/>
    <property type="evidence" value="ECO:0007669"/>
    <property type="project" value="UniProtKB-SubCell"/>
</dbReference>
<keyword evidence="5 6" id="KW-0472">Membrane</keyword>
<evidence type="ECO:0000259" key="7">
    <source>
        <dbReference type="Pfam" id="PF03772"/>
    </source>
</evidence>
<feature type="transmembrane region" description="Helical" evidence="6">
    <location>
        <begin position="272"/>
        <end position="292"/>
    </location>
</feature>
<feature type="transmembrane region" description="Helical" evidence="6">
    <location>
        <begin position="521"/>
        <end position="539"/>
    </location>
</feature>
<evidence type="ECO:0000256" key="6">
    <source>
        <dbReference type="SAM" id="Phobius"/>
    </source>
</evidence>